<protein>
    <submittedName>
        <fullName evidence="4">Uncharacterized protein LOC114252943</fullName>
    </submittedName>
</protein>
<evidence type="ECO:0000256" key="1">
    <source>
        <dbReference type="SAM" id="MobiDB-lite"/>
    </source>
</evidence>
<dbReference type="Proteomes" id="UP000504629">
    <property type="component" value="Unplaced"/>
</dbReference>
<organism evidence="3 4">
    <name type="scientific">Bombyx mandarina</name>
    <name type="common">Wild silk moth</name>
    <name type="synonym">Wild silkworm</name>
    <dbReference type="NCBI Taxonomy" id="7092"/>
    <lineage>
        <taxon>Eukaryota</taxon>
        <taxon>Metazoa</taxon>
        <taxon>Ecdysozoa</taxon>
        <taxon>Arthropoda</taxon>
        <taxon>Hexapoda</taxon>
        <taxon>Insecta</taxon>
        <taxon>Pterygota</taxon>
        <taxon>Neoptera</taxon>
        <taxon>Endopterygota</taxon>
        <taxon>Lepidoptera</taxon>
        <taxon>Glossata</taxon>
        <taxon>Ditrysia</taxon>
        <taxon>Bombycoidea</taxon>
        <taxon>Bombycidae</taxon>
        <taxon>Bombycinae</taxon>
        <taxon>Bombyx</taxon>
    </lineage>
</organism>
<feature type="region of interest" description="Disordered" evidence="1">
    <location>
        <begin position="85"/>
        <end position="116"/>
    </location>
</feature>
<dbReference type="GeneID" id="114252943"/>
<reference evidence="4" key="1">
    <citation type="submission" date="2025-08" db="UniProtKB">
        <authorList>
            <consortium name="RefSeq"/>
        </authorList>
    </citation>
    <scope>IDENTIFICATION</scope>
    <source>
        <tissue evidence="4">Silk gland</tissue>
    </source>
</reference>
<proteinExistence type="predicted"/>
<dbReference type="KEGG" id="bman:114252943"/>
<keyword evidence="3" id="KW-1185">Reference proteome</keyword>
<dbReference type="OrthoDB" id="7217712at2759"/>
<feature type="chain" id="PRO_5026793954" evidence="2">
    <location>
        <begin position="20"/>
        <end position="171"/>
    </location>
</feature>
<evidence type="ECO:0000256" key="2">
    <source>
        <dbReference type="SAM" id="SignalP"/>
    </source>
</evidence>
<gene>
    <name evidence="4" type="primary">LOC114252943</name>
</gene>
<dbReference type="AlphaFoldDB" id="A0A6J2KM74"/>
<evidence type="ECO:0000313" key="4">
    <source>
        <dbReference type="RefSeq" id="XP_028043436.1"/>
    </source>
</evidence>
<name>A0A6J2KM74_BOMMA</name>
<dbReference type="RefSeq" id="XP_028043436.1">
    <property type="nucleotide sequence ID" value="XM_028187635.1"/>
</dbReference>
<evidence type="ECO:0000313" key="3">
    <source>
        <dbReference type="Proteomes" id="UP000504629"/>
    </source>
</evidence>
<sequence>MYNTLLFLSIFVNFSFISAQIPQHNSTYIDKSDNILRVPAIAYDDQKTRRKYKKTPKSTIQKIIKRNRMKIKKLYVHQMTKPTLQPKPMGTFRTEPKLKDEQTTQANKRRQKKWNSKVVRNRTPFQNLQRNRFRRSLESDNLFVIRDLDEIEFLGKDNDSVTVNAHVKRYW</sequence>
<keyword evidence="2" id="KW-0732">Signal</keyword>
<accession>A0A6J2KM74</accession>
<feature type="signal peptide" evidence="2">
    <location>
        <begin position="1"/>
        <end position="19"/>
    </location>
</feature>